<keyword evidence="2" id="KW-0378">Hydrolase</keyword>
<dbReference type="PANTHER" id="PTHR45953:SF1">
    <property type="entry name" value="IDURONATE 2-SULFATASE"/>
    <property type="match status" value="1"/>
</dbReference>
<dbReference type="GO" id="GO:0005737">
    <property type="term" value="C:cytoplasm"/>
    <property type="evidence" value="ECO:0007669"/>
    <property type="project" value="TreeGrafter"/>
</dbReference>
<accession>A0A382R9A1</accession>
<name>A0A382R9A1_9ZZZZ</name>
<gene>
    <name evidence="4" type="ORF">METZ01_LOCUS346629</name>
</gene>
<dbReference type="Pfam" id="PF00884">
    <property type="entry name" value="Sulfatase"/>
    <property type="match status" value="1"/>
</dbReference>
<evidence type="ECO:0000259" key="3">
    <source>
        <dbReference type="Pfam" id="PF00884"/>
    </source>
</evidence>
<dbReference type="SUPFAM" id="SSF53649">
    <property type="entry name" value="Alkaline phosphatase-like"/>
    <property type="match status" value="1"/>
</dbReference>
<feature type="non-terminal residue" evidence="4">
    <location>
        <position position="255"/>
    </location>
</feature>
<dbReference type="PANTHER" id="PTHR45953">
    <property type="entry name" value="IDURONATE 2-SULFATASE"/>
    <property type="match status" value="1"/>
</dbReference>
<organism evidence="4">
    <name type="scientific">marine metagenome</name>
    <dbReference type="NCBI Taxonomy" id="408172"/>
    <lineage>
        <taxon>unclassified sequences</taxon>
        <taxon>metagenomes</taxon>
        <taxon>ecological metagenomes</taxon>
    </lineage>
</organism>
<protein>
    <recommendedName>
        <fullName evidence="3">Sulfatase N-terminal domain-containing protein</fullName>
    </recommendedName>
</protein>
<dbReference type="GO" id="GO:0008484">
    <property type="term" value="F:sulfuric ester hydrolase activity"/>
    <property type="evidence" value="ECO:0007669"/>
    <property type="project" value="TreeGrafter"/>
</dbReference>
<dbReference type="InterPro" id="IPR000917">
    <property type="entry name" value="Sulfatase_N"/>
</dbReference>
<reference evidence="4" key="1">
    <citation type="submission" date="2018-05" db="EMBL/GenBank/DDBJ databases">
        <authorList>
            <person name="Lanie J.A."/>
            <person name="Ng W.-L."/>
            <person name="Kazmierczak K.M."/>
            <person name="Andrzejewski T.M."/>
            <person name="Davidsen T.M."/>
            <person name="Wayne K.J."/>
            <person name="Tettelin H."/>
            <person name="Glass J.I."/>
            <person name="Rusch D."/>
            <person name="Podicherti R."/>
            <person name="Tsui H.-C.T."/>
            <person name="Winkler M.E."/>
        </authorList>
    </citation>
    <scope>NUCLEOTIDE SEQUENCE</scope>
</reference>
<keyword evidence="1" id="KW-0479">Metal-binding</keyword>
<feature type="domain" description="Sulfatase N-terminal" evidence="3">
    <location>
        <begin position="6"/>
        <end position="222"/>
    </location>
</feature>
<evidence type="ECO:0000256" key="2">
    <source>
        <dbReference type="ARBA" id="ARBA00022801"/>
    </source>
</evidence>
<dbReference type="GO" id="GO:0046872">
    <property type="term" value="F:metal ion binding"/>
    <property type="evidence" value="ECO:0007669"/>
    <property type="project" value="UniProtKB-KW"/>
</dbReference>
<evidence type="ECO:0000256" key="1">
    <source>
        <dbReference type="ARBA" id="ARBA00022723"/>
    </source>
</evidence>
<evidence type="ECO:0000313" key="4">
    <source>
        <dbReference type="EMBL" id="SVC93775.1"/>
    </source>
</evidence>
<dbReference type="InterPro" id="IPR017850">
    <property type="entry name" value="Alkaline_phosphatase_core_sf"/>
</dbReference>
<sequence>VKSNAPNVLFIMCDQMKATASHLYGNTFCETLSLERLARQGVLYEHAITPHPLCVPARISTWTSQWPHSHGGRRNQTLMPGDADHAFKVWKQNGYHTGLIGKNHCFEEQSDLDLFDSWCQISHGGLTEGEPTKGMDWFRTIDQINAGHSVRKDMPKSSPRFSWAVSDFPLEDYSTGLVGGQTRRFLETHTNDPFALWVSFPDPHEPWEVPTQYAEMFPRDKITVPPWRNDEFTDGTAPERNVALYEMMGVREDKD</sequence>
<dbReference type="AlphaFoldDB" id="A0A382R9A1"/>
<proteinExistence type="predicted"/>
<dbReference type="EMBL" id="UINC01119730">
    <property type="protein sequence ID" value="SVC93775.1"/>
    <property type="molecule type" value="Genomic_DNA"/>
</dbReference>
<dbReference type="Gene3D" id="3.40.720.10">
    <property type="entry name" value="Alkaline Phosphatase, subunit A"/>
    <property type="match status" value="1"/>
</dbReference>
<feature type="non-terminal residue" evidence="4">
    <location>
        <position position="1"/>
    </location>
</feature>